<name>A0A9P6VUT0_MAUEX</name>
<evidence type="ECO:0000313" key="2">
    <source>
        <dbReference type="EMBL" id="KAG0654756.1"/>
    </source>
</evidence>
<keyword evidence="1" id="KW-0472">Membrane</keyword>
<dbReference type="OrthoDB" id="5419460at2759"/>
<dbReference type="GO" id="GO:0005886">
    <property type="term" value="C:plasma membrane"/>
    <property type="evidence" value="ECO:0007669"/>
    <property type="project" value="InterPro"/>
</dbReference>
<dbReference type="PANTHER" id="PTHR36414">
    <property type="entry name" value="PROTEIN SUR7"/>
    <property type="match status" value="1"/>
</dbReference>
<dbReference type="Proteomes" id="UP000750334">
    <property type="component" value="Unassembled WGS sequence"/>
</dbReference>
<keyword evidence="1" id="KW-0812">Transmembrane</keyword>
<evidence type="ECO:0000256" key="1">
    <source>
        <dbReference type="SAM" id="Phobius"/>
    </source>
</evidence>
<accession>A0A9P6VUT0</accession>
<protein>
    <submittedName>
        <fullName evidence="2">Uncharacterized protein</fullName>
    </submittedName>
</protein>
<feature type="transmembrane region" description="Helical" evidence="1">
    <location>
        <begin position="184"/>
        <end position="210"/>
    </location>
</feature>
<dbReference type="GO" id="GO:0030866">
    <property type="term" value="P:cortical actin cytoskeleton organization"/>
    <property type="evidence" value="ECO:0007669"/>
    <property type="project" value="TreeGrafter"/>
</dbReference>
<evidence type="ECO:0000313" key="3">
    <source>
        <dbReference type="Proteomes" id="UP000750334"/>
    </source>
</evidence>
<dbReference type="GO" id="GO:0031505">
    <property type="term" value="P:fungal-type cell wall organization"/>
    <property type="evidence" value="ECO:0007669"/>
    <property type="project" value="TreeGrafter"/>
</dbReference>
<proteinExistence type="predicted"/>
<feature type="transmembrane region" description="Helical" evidence="1">
    <location>
        <begin position="141"/>
        <end position="163"/>
    </location>
</feature>
<feature type="transmembrane region" description="Helical" evidence="1">
    <location>
        <begin position="108"/>
        <end position="135"/>
    </location>
</feature>
<dbReference type="Pfam" id="PF06687">
    <property type="entry name" value="SUR7"/>
    <property type="match status" value="1"/>
</dbReference>
<dbReference type="GO" id="GO:0006897">
    <property type="term" value="P:endocytosis"/>
    <property type="evidence" value="ECO:0007669"/>
    <property type="project" value="TreeGrafter"/>
</dbReference>
<dbReference type="PANTHER" id="PTHR36414:SF1">
    <property type="entry name" value="PROTEIN SUR7"/>
    <property type="match status" value="1"/>
</dbReference>
<keyword evidence="3" id="KW-1185">Reference proteome</keyword>
<dbReference type="AlphaFoldDB" id="A0A9P6VUT0"/>
<organism evidence="2 3">
    <name type="scientific">Maudiozyma exigua</name>
    <name type="common">Yeast</name>
    <name type="synonym">Kazachstania exigua</name>
    <dbReference type="NCBI Taxonomy" id="34358"/>
    <lineage>
        <taxon>Eukaryota</taxon>
        <taxon>Fungi</taxon>
        <taxon>Dikarya</taxon>
        <taxon>Ascomycota</taxon>
        <taxon>Saccharomycotina</taxon>
        <taxon>Saccharomycetes</taxon>
        <taxon>Saccharomycetales</taxon>
        <taxon>Saccharomycetaceae</taxon>
        <taxon>Maudiozyma</taxon>
    </lineage>
</organism>
<sequence length="329" mass="36807">MKFSTKLVFQLITLVFFAGNVLLLILIIISGTTQSYPINRYYWVEGDTSSIPNAADVTRWTFWGACGVTDDRTVCSESLAPAYPISPVDNFHTHDNVPRRFISERDAFYYLSRFAFCFFWIALAFIGISFILYILTWLSSVLLQVVFILMAFGCVFNVVAVILQTAVAAMAKSAFHGDNRHAKIGASLMGIAWASVVLSIWEFVTVAIWFTHDKLKQYYQGDSLTEKHHNNFFHRDTEALNVPEPLMSPDAYSPNPNPNMANDINTPIINPSGVTNAENIPGSTNLPIVREPITTPLPAVVPAEENGHKGINFFKIRRTHKPNPDDVSV</sequence>
<keyword evidence="1" id="KW-1133">Transmembrane helix</keyword>
<dbReference type="EMBL" id="PUHR01000324">
    <property type="protein sequence ID" value="KAG0654756.1"/>
    <property type="molecule type" value="Genomic_DNA"/>
</dbReference>
<comment type="caution">
    <text evidence="2">The sequence shown here is derived from an EMBL/GenBank/DDBJ whole genome shotgun (WGS) entry which is preliminary data.</text>
</comment>
<feature type="transmembrane region" description="Helical" evidence="1">
    <location>
        <begin position="7"/>
        <end position="29"/>
    </location>
</feature>
<dbReference type="GO" id="GO:0005938">
    <property type="term" value="C:cell cortex"/>
    <property type="evidence" value="ECO:0007669"/>
    <property type="project" value="TreeGrafter"/>
</dbReference>
<dbReference type="GO" id="GO:0032185">
    <property type="term" value="P:septin cytoskeleton organization"/>
    <property type="evidence" value="ECO:0007669"/>
    <property type="project" value="TreeGrafter"/>
</dbReference>
<dbReference type="GO" id="GO:0045121">
    <property type="term" value="C:membrane raft"/>
    <property type="evidence" value="ECO:0007669"/>
    <property type="project" value="TreeGrafter"/>
</dbReference>
<gene>
    <name evidence="2" type="ORF">C6P45_003283</name>
</gene>
<dbReference type="InterPro" id="IPR009571">
    <property type="entry name" value="SUR7/Rim9-like_fungi"/>
</dbReference>
<reference evidence="2 3" key="1">
    <citation type="submission" date="2020-11" db="EMBL/GenBank/DDBJ databases">
        <title>Kefir isolates.</title>
        <authorList>
            <person name="Marcisauskas S."/>
            <person name="Kim Y."/>
            <person name="Blasche S."/>
        </authorList>
    </citation>
    <scope>NUCLEOTIDE SEQUENCE [LARGE SCALE GENOMIC DNA]</scope>
    <source>
        <strain evidence="2 3">OG2</strain>
    </source>
</reference>